<dbReference type="InterPro" id="IPR043128">
    <property type="entry name" value="Rev_trsase/Diguanyl_cyclase"/>
</dbReference>
<dbReference type="Gene3D" id="3.30.70.270">
    <property type="match status" value="1"/>
</dbReference>
<evidence type="ECO:0000259" key="1">
    <source>
        <dbReference type="Pfam" id="PF00078"/>
    </source>
</evidence>
<dbReference type="InterPro" id="IPR000477">
    <property type="entry name" value="RT_dom"/>
</dbReference>
<dbReference type="EMBL" id="CDMZ01005824">
    <property type="protein sequence ID" value="CEM54861.1"/>
    <property type="molecule type" value="Genomic_DNA"/>
</dbReference>
<organism evidence="2">
    <name type="scientific">Chromera velia CCMP2878</name>
    <dbReference type="NCBI Taxonomy" id="1169474"/>
    <lineage>
        <taxon>Eukaryota</taxon>
        <taxon>Sar</taxon>
        <taxon>Alveolata</taxon>
        <taxon>Colpodellida</taxon>
        <taxon>Chromeraceae</taxon>
        <taxon>Chromera</taxon>
    </lineage>
</organism>
<accession>A0A0G4ICC9</accession>
<name>A0A0G4ICC9_9ALVE</name>
<dbReference type="PhylomeDB" id="A0A0G4ICC9"/>
<protein>
    <recommendedName>
        <fullName evidence="1">Reverse transcriptase domain-containing protein</fullName>
    </recommendedName>
</protein>
<dbReference type="InterPro" id="IPR043502">
    <property type="entry name" value="DNA/RNA_pol_sf"/>
</dbReference>
<proteinExistence type="predicted"/>
<dbReference type="VEuPathDB" id="CryptoDB:Cvel_13106"/>
<dbReference type="PANTHER" id="PTHR24559:SF444">
    <property type="entry name" value="REVERSE TRANSCRIPTASE DOMAIN-CONTAINING PROTEIN"/>
    <property type="match status" value="1"/>
</dbReference>
<dbReference type="Gene3D" id="3.10.10.10">
    <property type="entry name" value="HIV Type 1 Reverse Transcriptase, subunit A, domain 1"/>
    <property type="match status" value="1"/>
</dbReference>
<feature type="domain" description="Reverse transcriptase" evidence="1">
    <location>
        <begin position="147"/>
        <end position="230"/>
    </location>
</feature>
<dbReference type="AlphaFoldDB" id="A0A0G4ICC9"/>
<sequence length="261" mass="29899">MEMVDLAPEPVQPEVQPGDMTAAAMVKEIAKEGETDEQRREREKDVALHKGWTKVMNDPSLHQISTARRVVGEFRDMFCDEIPKMPPRREVKFVINLEPGHSLPACPPYRLSYGELDEMKRQLDDYLAKGFIRPSASTFAAPAFFVAKKDGSMRMCIDYRTINKITIKDKYAMPRAEDLLDRLHGAKVFSVLDIRQFFHQLCIRVGDEYKIAISTWYGNYEWLVMPFGMCNPVKEPFKLACAKCWITVLLHGSMTSSSIQI</sequence>
<dbReference type="SUPFAM" id="SSF56672">
    <property type="entry name" value="DNA/RNA polymerases"/>
    <property type="match status" value="1"/>
</dbReference>
<dbReference type="PANTHER" id="PTHR24559">
    <property type="entry name" value="TRANSPOSON TY3-I GAG-POL POLYPROTEIN"/>
    <property type="match status" value="1"/>
</dbReference>
<dbReference type="CDD" id="cd01647">
    <property type="entry name" value="RT_LTR"/>
    <property type="match status" value="1"/>
</dbReference>
<dbReference type="InterPro" id="IPR053134">
    <property type="entry name" value="RNA-dir_DNA_polymerase"/>
</dbReference>
<evidence type="ECO:0000313" key="2">
    <source>
        <dbReference type="EMBL" id="CEM54861.1"/>
    </source>
</evidence>
<gene>
    <name evidence="2" type="ORF">Cvel_13106</name>
</gene>
<reference evidence="2" key="1">
    <citation type="submission" date="2014-11" db="EMBL/GenBank/DDBJ databases">
        <authorList>
            <person name="Otto D Thomas"/>
            <person name="Naeem Raeece"/>
        </authorList>
    </citation>
    <scope>NUCLEOTIDE SEQUENCE</scope>
</reference>
<dbReference type="Pfam" id="PF00078">
    <property type="entry name" value="RVT_1"/>
    <property type="match status" value="1"/>
</dbReference>